<keyword evidence="1" id="KW-0614">Plasmid</keyword>
<protein>
    <submittedName>
        <fullName evidence="1">Uncharacterized protein</fullName>
    </submittedName>
</protein>
<evidence type="ECO:0000313" key="1">
    <source>
        <dbReference type="EMBL" id="AMJ76762.1"/>
    </source>
</evidence>
<name>A0ABM5YQL2_9ALTE</name>
<dbReference type="Pfam" id="PF25735">
    <property type="entry name" value="Phage_L5_gp82"/>
    <property type="match status" value="1"/>
</dbReference>
<proteinExistence type="predicted"/>
<organism evidence="1 2">
    <name type="scientific">Alteromonas stellipolaris</name>
    <dbReference type="NCBI Taxonomy" id="233316"/>
    <lineage>
        <taxon>Bacteria</taxon>
        <taxon>Pseudomonadati</taxon>
        <taxon>Pseudomonadota</taxon>
        <taxon>Gammaproteobacteria</taxon>
        <taxon>Alteromonadales</taxon>
        <taxon>Alteromonadaceae</taxon>
        <taxon>Alteromonas/Salinimonas group</taxon>
        <taxon>Alteromonas</taxon>
    </lineage>
</organism>
<reference evidence="1 2" key="1">
    <citation type="submission" date="2015-12" db="EMBL/GenBank/DDBJ databases">
        <title>Intraspecies pangenome expansion in the marine bacterium Alteromonas.</title>
        <authorList>
            <person name="Lopez-Perez M."/>
            <person name="Rodriguez-Valera F."/>
        </authorList>
    </citation>
    <scope>NUCLEOTIDE SEQUENCE [LARGE SCALE GENOMIC DNA]</scope>
    <source>
        <strain evidence="1 2">LMG 21861</strain>
        <plasmid evidence="1 2">pASTE61-200</plasmid>
    </source>
</reference>
<gene>
    <name evidence="1" type="ORF">AVL57_01060</name>
</gene>
<geneLocation type="plasmid" evidence="1 2">
    <name>pASTE61-200</name>
</geneLocation>
<dbReference type="InterPro" id="IPR058002">
    <property type="entry name" value="Gp82"/>
</dbReference>
<sequence length="170" mass="19039">MYSEQSQATFFDNVESVSNLPCSLPELIIVFKDRQYALGMSVRGYRDLNSKNSELFSIQGKGGPLSGKVIDHSVSVAIDDATFNVRVGGQRRTRVEKRRCVHAFVEGQLTQVKKDNITTLGSDWIEVTYNPFYTDTFIEKSSNKAVYKAKKAILQQGSVWCKGLSYEPPA</sequence>
<dbReference type="Proteomes" id="UP000056750">
    <property type="component" value="Plasmid pASTE61-200"/>
</dbReference>
<dbReference type="EMBL" id="CP013927">
    <property type="protein sequence ID" value="AMJ76762.1"/>
    <property type="molecule type" value="Genomic_DNA"/>
</dbReference>
<keyword evidence="2" id="KW-1185">Reference proteome</keyword>
<dbReference type="RefSeq" id="WP_061093801.1">
    <property type="nucleotide sequence ID" value="NZ_CP013927.1"/>
</dbReference>
<evidence type="ECO:0000313" key="2">
    <source>
        <dbReference type="Proteomes" id="UP000056750"/>
    </source>
</evidence>
<accession>A0ABM5YQL2</accession>